<gene>
    <name evidence="3" type="ordered locus">Oweho_2572</name>
</gene>
<dbReference type="PROSITE" id="PS51257">
    <property type="entry name" value="PROKAR_LIPOPROTEIN"/>
    <property type="match status" value="1"/>
</dbReference>
<dbReference type="Proteomes" id="UP000005631">
    <property type="component" value="Chromosome"/>
</dbReference>
<organism evidence="3 4">
    <name type="scientific">Owenweeksia hongkongensis (strain DSM 17368 / CIP 108786 / JCM 12287 / NRRL B-23963 / UST20020801)</name>
    <dbReference type="NCBI Taxonomy" id="926562"/>
    <lineage>
        <taxon>Bacteria</taxon>
        <taxon>Pseudomonadati</taxon>
        <taxon>Bacteroidota</taxon>
        <taxon>Flavobacteriia</taxon>
        <taxon>Flavobacteriales</taxon>
        <taxon>Owenweeksiaceae</taxon>
        <taxon>Owenweeksia</taxon>
    </lineage>
</organism>
<dbReference type="STRING" id="926562.Oweho_2572"/>
<keyword evidence="2" id="KW-0732">Signal</keyword>
<feature type="signal peptide" evidence="2">
    <location>
        <begin position="1"/>
        <end position="32"/>
    </location>
</feature>
<feature type="chain" id="PRO_5003514467" description="ATP-binding protein" evidence="2">
    <location>
        <begin position="33"/>
        <end position="307"/>
    </location>
</feature>
<name>G8R8E7_OWEHD</name>
<dbReference type="AlphaFoldDB" id="G8R8E7"/>
<protein>
    <recommendedName>
        <fullName evidence="5">ATP-binding protein</fullName>
    </recommendedName>
</protein>
<dbReference type="EMBL" id="CP003156">
    <property type="protein sequence ID" value="AEV33540.1"/>
    <property type="molecule type" value="Genomic_DNA"/>
</dbReference>
<sequence length="307" mass="33861">MISYKLKVTLKYKTMKKSFLLFGGLIMLAACGQQPTEEKKDPAVQEPAIEERGAKEPSLSLVWETDTSLTTNESVLSHEGVLYVSNIAGKPTDKDGVGFISKVDMDGQVTDLKWAKGLDAPKGMGVLNDKLYVTNITELVEINLADGKITKRYPVSGSEFLNDIAILDNKVYFSDMNTGKLHVLENGQVTTLAENREALNGLAVSEGKLYGLDAKGLHQFSLDGKEHVTINDEVTGGDGLIVIDENTFVASRWKGEIWMIKEGLATKMLDSKDQDVQTADIAYIPEEKLVLVPRFFSNKVSAYRLDY</sequence>
<evidence type="ECO:0000313" key="3">
    <source>
        <dbReference type="EMBL" id="AEV33540.1"/>
    </source>
</evidence>
<dbReference type="KEGG" id="oho:Oweho_2572"/>
<dbReference type="SUPFAM" id="SSF101898">
    <property type="entry name" value="NHL repeat"/>
    <property type="match status" value="1"/>
</dbReference>
<dbReference type="eggNOG" id="COG1520">
    <property type="taxonomic scope" value="Bacteria"/>
</dbReference>
<accession>G8R8E7</accession>
<proteinExistence type="predicted"/>
<evidence type="ECO:0008006" key="5">
    <source>
        <dbReference type="Google" id="ProtNLM"/>
    </source>
</evidence>
<evidence type="ECO:0000256" key="2">
    <source>
        <dbReference type="SAM" id="SignalP"/>
    </source>
</evidence>
<dbReference type="Gene3D" id="2.130.10.10">
    <property type="entry name" value="YVTN repeat-like/Quinoprotein amine dehydrogenase"/>
    <property type="match status" value="1"/>
</dbReference>
<dbReference type="InterPro" id="IPR015943">
    <property type="entry name" value="WD40/YVTN_repeat-like_dom_sf"/>
</dbReference>
<reference evidence="3 4" key="1">
    <citation type="journal article" date="2012" name="Stand. Genomic Sci.">
        <title>Genome sequence of the orange-pigmented seawater bacterium Owenweeksia hongkongensis type strain (UST20020801(T)).</title>
        <authorList>
            <person name="Riedel T."/>
            <person name="Held B."/>
            <person name="Nolan M."/>
            <person name="Lucas S."/>
            <person name="Lapidus A."/>
            <person name="Tice H."/>
            <person name="Del Rio T.G."/>
            <person name="Cheng J.F."/>
            <person name="Han C."/>
            <person name="Tapia R."/>
            <person name="Goodwin L.A."/>
            <person name="Pitluck S."/>
            <person name="Liolios K."/>
            <person name="Mavromatis K."/>
            <person name="Pagani I."/>
            <person name="Ivanova N."/>
            <person name="Mikhailova N."/>
            <person name="Pati A."/>
            <person name="Chen A."/>
            <person name="Palaniappan K."/>
            <person name="Rohde M."/>
            <person name="Tindall B.J."/>
            <person name="Detter J.C."/>
            <person name="Goker M."/>
            <person name="Woyke T."/>
            <person name="Bristow J."/>
            <person name="Eisen J.A."/>
            <person name="Markowitz V."/>
            <person name="Hugenholtz P."/>
            <person name="Klenk H.P."/>
            <person name="Kyrpides N.C."/>
        </authorList>
    </citation>
    <scope>NUCLEOTIDE SEQUENCE</scope>
    <source>
        <strain evidence="4">DSM 17368 / JCM 12287 / NRRL B-23963</strain>
    </source>
</reference>
<dbReference type="HOGENOM" id="CLU_070070_0_1_10"/>
<feature type="region of interest" description="Disordered" evidence="1">
    <location>
        <begin position="36"/>
        <end position="56"/>
    </location>
</feature>
<evidence type="ECO:0000313" key="4">
    <source>
        <dbReference type="Proteomes" id="UP000005631"/>
    </source>
</evidence>
<keyword evidence="4" id="KW-1185">Reference proteome</keyword>
<evidence type="ECO:0000256" key="1">
    <source>
        <dbReference type="SAM" id="MobiDB-lite"/>
    </source>
</evidence>
<feature type="compositionally biased region" description="Basic and acidic residues" evidence="1">
    <location>
        <begin position="36"/>
        <end position="55"/>
    </location>
</feature>